<gene>
    <name evidence="1" type="ORF">EVA_21269</name>
</gene>
<proteinExistence type="predicted"/>
<comment type="caution">
    <text evidence="1">The sequence shown here is derived from an EMBL/GenBank/DDBJ whole genome shotgun (WGS) entry which is preliminary data.</text>
</comment>
<accession>J9BSV1</accession>
<organism evidence="1">
    <name type="scientific">gut metagenome</name>
    <dbReference type="NCBI Taxonomy" id="749906"/>
    <lineage>
        <taxon>unclassified sequences</taxon>
        <taxon>metagenomes</taxon>
        <taxon>organismal metagenomes</taxon>
    </lineage>
</organism>
<dbReference type="EMBL" id="AMCI01008722">
    <property type="protein sequence ID" value="EJW90625.1"/>
    <property type="molecule type" value="Genomic_DNA"/>
</dbReference>
<name>J9BSV1_9ZZZZ</name>
<dbReference type="AlphaFoldDB" id="J9BSV1"/>
<reference evidence="1" key="1">
    <citation type="journal article" date="2012" name="PLoS ONE">
        <title>Gene sets for utilization of primary and secondary nutrition supplies in the distal gut of endangered iberian lynx.</title>
        <authorList>
            <person name="Alcaide M."/>
            <person name="Messina E."/>
            <person name="Richter M."/>
            <person name="Bargiela R."/>
            <person name="Peplies J."/>
            <person name="Huws S.A."/>
            <person name="Newbold C.J."/>
            <person name="Golyshin P.N."/>
            <person name="Simon M.A."/>
            <person name="Lopez G."/>
            <person name="Yakimov M.M."/>
            <person name="Ferrer M."/>
        </authorList>
    </citation>
    <scope>NUCLEOTIDE SEQUENCE</scope>
</reference>
<sequence>TSVDTYAMLSKEQLPKTAGAVWHKG</sequence>
<feature type="non-terminal residue" evidence="1">
    <location>
        <position position="1"/>
    </location>
</feature>
<protein>
    <submittedName>
        <fullName evidence="1">Uncharacterized protein</fullName>
    </submittedName>
</protein>
<evidence type="ECO:0000313" key="1">
    <source>
        <dbReference type="EMBL" id="EJW90625.1"/>
    </source>
</evidence>